<evidence type="ECO:0000313" key="1">
    <source>
        <dbReference type="EMBL" id="ERM94648.1"/>
    </source>
</evidence>
<proteinExistence type="predicted"/>
<dbReference type="AlphaFoldDB" id="W1NGN2"/>
<dbReference type="Proteomes" id="UP000017836">
    <property type="component" value="Unassembled WGS sequence"/>
</dbReference>
<accession>W1NGN2</accession>
<evidence type="ECO:0000313" key="2">
    <source>
        <dbReference type="Proteomes" id="UP000017836"/>
    </source>
</evidence>
<organism evidence="1 2">
    <name type="scientific">Amborella trichopoda</name>
    <dbReference type="NCBI Taxonomy" id="13333"/>
    <lineage>
        <taxon>Eukaryota</taxon>
        <taxon>Viridiplantae</taxon>
        <taxon>Streptophyta</taxon>
        <taxon>Embryophyta</taxon>
        <taxon>Tracheophyta</taxon>
        <taxon>Spermatophyta</taxon>
        <taxon>Magnoliopsida</taxon>
        <taxon>Amborellales</taxon>
        <taxon>Amborellaceae</taxon>
        <taxon>Amborella</taxon>
    </lineage>
</organism>
<sequence length="147" mass="17173">MHLCAGGIGRVHQPLTLSYWVASKIKDRLNDMPNLTPEDVVYDIQRDHGIMLSYQQAWQGKEFVQEINEGSHTKEYKDLAKYLHKIRITILETVMIIQTVDLDGFERVFIGNHPCLYSFIFGYRPLMGLDETFLREDTNGYYWLQLG</sequence>
<dbReference type="PANTHER" id="PTHR31973:SF188">
    <property type="entry name" value="POLYPROTEIN, PUTATIVE-RELATED"/>
    <property type="match status" value="1"/>
</dbReference>
<dbReference type="HOGENOM" id="CLU_1770545_0_0_1"/>
<dbReference type="EMBL" id="KI397507">
    <property type="protein sequence ID" value="ERM94648.1"/>
    <property type="molecule type" value="Genomic_DNA"/>
</dbReference>
<name>W1NGN2_AMBTC</name>
<gene>
    <name evidence="1" type="ORF">AMTR_s00011p00204820</name>
</gene>
<dbReference type="PANTHER" id="PTHR31973">
    <property type="entry name" value="POLYPROTEIN, PUTATIVE-RELATED"/>
    <property type="match status" value="1"/>
</dbReference>
<reference evidence="2" key="1">
    <citation type="journal article" date="2013" name="Science">
        <title>The Amborella genome and the evolution of flowering plants.</title>
        <authorList>
            <consortium name="Amborella Genome Project"/>
        </authorList>
    </citation>
    <scope>NUCLEOTIDE SEQUENCE [LARGE SCALE GENOMIC DNA]</scope>
</reference>
<dbReference type="Gramene" id="ERM94648">
    <property type="protein sequence ID" value="ERM94648"/>
    <property type="gene ID" value="AMTR_s00011p00204820"/>
</dbReference>
<keyword evidence="2" id="KW-1185">Reference proteome</keyword>
<protein>
    <submittedName>
        <fullName evidence="1">Uncharacterized protein</fullName>
    </submittedName>
</protein>